<sequence length="430" mass="49421">MIKKKQLYKFVILILLILQTYFFDLIPGLNSILTSFNSEFSKKAEMIFLIIPFLFPLLFKSTDGPIQRTRIFDKTSHGQWLFSLPIIFLFISVAAITIASSDIYSQTIYHTLSDYYGFFILIGYFSLHPFLSGRDNIEWFYQVAKKFCLFYIGVQILGGFVFFETGRVLFFYTPVALSNIYALGRFTEGTEFVTFMVYCVSIKPFLLQKKWVFSDYLLILFGLVFHAFLSKGRMYLLICIIVCAVSVLFQIINLKREKILKIFVPIFIFLLTLGIYRFFLSLGFTNLNGDRAASYIARASSVNYFSNHIFYNRWFGIGFPNSDRYWWLLHGVPGVDAAGGHLWYTDIGVLGTLSILGCLGIIFVGWLLIILVIACVLSKHKQVVLISLAYLLLSSISLSPLDTGRVWMFSLVLIFIDYGSCIIHKERIHV</sequence>
<gene>
    <name evidence="2" type="ORF">DLJ48_01735</name>
</gene>
<evidence type="ECO:0000256" key="1">
    <source>
        <dbReference type="SAM" id="Phobius"/>
    </source>
</evidence>
<feature type="transmembrane region" description="Helical" evidence="1">
    <location>
        <begin position="353"/>
        <end position="376"/>
    </location>
</feature>
<feature type="transmembrane region" description="Helical" evidence="1">
    <location>
        <begin position="259"/>
        <end position="279"/>
    </location>
</feature>
<keyword evidence="1" id="KW-0472">Membrane</keyword>
<feature type="transmembrane region" description="Helical" evidence="1">
    <location>
        <begin position="7"/>
        <end position="23"/>
    </location>
</feature>
<feature type="transmembrane region" description="Helical" evidence="1">
    <location>
        <begin position="80"/>
        <end position="103"/>
    </location>
</feature>
<proteinExistence type="predicted"/>
<organism evidence="2 3">
    <name type="scientific">Oenococcus sicerae</name>
    <dbReference type="NCBI Taxonomy" id="2203724"/>
    <lineage>
        <taxon>Bacteria</taxon>
        <taxon>Bacillati</taxon>
        <taxon>Bacillota</taxon>
        <taxon>Bacilli</taxon>
        <taxon>Lactobacillales</taxon>
        <taxon>Lactobacillaceae</taxon>
        <taxon>Oenococcus</taxon>
    </lineage>
</organism>
<feature type="transmembrane region" description="Helical" evidence="1">
    <location>
        <begin position="407"/>
        <end position="424"/>
    </location>
</feature>
<feature type="transmembrane region" description="Helical" evidence="1">
    <location>
        <begin position="143"/>
        <end position="163"/>
    </location>
</feature>
<keyword evidence="3" id="KW-1185">Reference proteome</keyword>
<protein>
    <recommendedName>
        <fullName evidence="4">O-antigen ligase family protein</fullName>
    </recommendedName>
</protein>
<reference evidence="2 3" key="1">
    <citation type="journal article" date="2019" name="Syst. Appl. Microbiol.">
        <title>Oenococcus sicerae sp. nov., isolated from French cider.</title>
        <authorList>
            <person name="Cousin F.J."/>
            <person name="Le Guellec R."/>
            <person name="Chagnot C."/>
            <person name="Goux D."/>
            <person name="Dalmasso M."/>
            <person name="Laplace J.M."/>
            <person name="Cretenet M."/>
        </authorList>
    </citation>
    <scope>NUCLEOTIDE SEQUENCE [LARGE SCALE GENOMIC DNA]</scope>
    <source>
        <strain evidence="2 3">UCMA 15228</strain>
    </source>
</reference>
<feature type="transmembrane region" description="Helical" evidence="1">
    <location>
        <begin position="383"/>
        <end position="401"/>
    </location>
</feature>
<feature type="transmembrane region" description="Helical" evidence="1">
    <location>
        <begin position="115"/>
        <end position="131"/>
    </location>
</feature>
<dbReference type="Proteomes" id="UP000286907">
    <property type="component" value="Chromosome"/>
</dbReference>
<evidence type="ECO:0008006" key="4">
    <source>
        <dbReference type="Google" id="ProtNLM"/>
    </source>
</evidence>
<keyword evidence="1" id="KW-0812">Transmembrane</keyword>
<feature type="transmembrane region" description="Helical" evidence="1">
    <location>
        <begin position="43"/>
        <end position="59"/>
    </location>
</feature>
<keyword evidence="1" id="KW-1133">Transmembrane helix</keyword>
<dbReference type="RefSeq" id="WP_128685346.1">
    <property type="nucleotide sequence ID" value="NZ_CP029684.2"/>
</dbReference>
<accession>A0ABX5QKP3</accession>
<name>A0ABX5QKP3_9LACO</name>
<evidence type="ECO:0000313" key="3">
    <source>
        <dbReference type="Proteomes" id="UP000286907"/>
    </source>
</evidence>
<feature type="transmembrane region" description="Helical" evidence="1">
    <location>
        <begin position="211"/>
        <end position="229"/>
    </location>
</feature>
<dbReference type="EMBL" id="CP029684">
    <property type="protein sequence ID" value="QAS69332.1"/>
    <property type="molecule type" value="Genomic_DNA"/>
</dbReference>
<evidence type="ECO:0000313" key="2">
    <source>
        <dbReference type="EMBL" id="QAS69332.1"/>
    </source>
</evidence>
<feature type="transmembrane region" description="Helical" evidence="1">
    <location>
        <begin position="235"/>
        <end position="252"/>
    </location>
</feature>